<dbReference type="Proteomes" id="UP001500936">
    <property type="component" value="Unassembled WGS sequence"/>
</dbReference>
<dbReference type="InterPro" id="IPR012296">
    <property type="entry name" value="Nuclease_put_TT1808"/>
</dbReference>
<gene>
    <name evidence="2" type="ORF">GCM10023187_00240</name>
</gene>
<proteinExistence type="predicted"/>
<organism evidence="2 3">
    <name type="scientific">Nibrella viscosa</name>
    <dbReference type="NCBI Taxonomy" id="1084524"/>
    <lineage>
        <taxon>Bacteria</taxon>
        <taxon>Pseudomonadati</taxon>
        <taxon>Bacteroidota</taxon>
        <taxon>Cytophagia</taxon>
        <taxon>Cytophagales</taxon>
        <taxon>Spirosomataceae</taxon>
        <taxon>Nibrella</taxon>
    </lineage>
</organism>
<accession>A0ABP8JQA2</accession>
<protein>
    <recommendedName>
        <fullName evidence="1">Putative restriction endonuclease domain-containing protein</fullName>
    </recommendedName>
</protein>
<dbReference type="Gene3D" id="3.90.1570.10">
    <property type="entry name" value="tt1808, chain A"/>
    <property type="match status" value="1"/>
</dbReference>
<keyword evidence="3" id="KW-1185">Reference proteome</keyword>
<dbReference type="InterPro" id="IPR008538">
    <property type="entry name" value="Uma2"/>
</dbReference>
<dbReference type="RefSeq" id="WP_345262682.1">
    <property type="nucleotide sequence ID" value="NZ_BAABHB010000001.1"/>
</dbReference>
<dbReference type="PANTHER" id="PTHR34107">
    <property type="entry name" value="SLL0198 PROTEIN-RELATED"/>
    <property type="match status" value="1"/>
</dbReference>
<evidence type="ECO:0000313" key="3">
    <source>
        <dbReference type="Proteomes" id="UP001500936"/>
    </source>
</evidence>
<reference evidence="3" key="1">
    <citation type="journal article" date="2019" name="Int. J. Syst. Evol. Microbiol.">
        <title>The Global Catalogue of Microorganisms (GCM) 10K type strain sequencing project: providing services to taxonomists for standard genome sequencing and annotation.</title>
        <authorList>
            <consortium name="The Broad Institute Genomics Platform"/>
            <consortium name="The Broad Institute Genome Sequencing Center for Infectious Disease"/>
            <person name="Wu L."/>
            <person name="Ma J."/>
        </authorList>
    </citation>
    <scope>NUCLEOTIDE SEQUENCE [LARGE SCALE GENOMIC DNA]</scope>
    <source>
        <strain evidence="3">JCM 17925</strain>
    </source>
</reference>
<sequence length="140" mass="15447">MAELYDQVKAFVKQAQLGRVLFAPVAVFLDEYTAPQPDLVFVPLANASIITQDGVMGVPALVMEVISPSSVYRDRVTKKELYARFGVQEYWLVDPADSFIEIFTLQEGQYQLLSAASTEEGRLTSGVLPGLTLDLKALFV</sequence>
<evidence type="ECO:0000259" key="1">
    <source>
        <dbReference type="Pfam" id="PF05685"/>
    </source>
</evidence>
<dbReference type="Pfam" id="PF05685">
    <property type="entry name" value="Uma2"/>
    <property type="match status" value="1"/>
</dbReference>
<dbReference type="SUPFAM" id="SSF52980">
    <property type="entry name" value="Restriction endonuclease-like"/>
    <property type="match status" value="1"/>
</dbReference>
<comment type="caution">
    <text evidence="2">The sequence shown here is derived from an EMBL/GenBank/DDBJ whole genome shotgun (WGS) entry which is preliminary data.</text>
</comment>
<dbReference type="EMBL" id="BAABHB010000001">
    <property type="protein sequence ID" value="GAA4394441.1"/>
    <property type="molecule type" value="Genomic_DNA"/>
</dbReference>
<feature type="domain" description="Putative restriction endonuclease" evidence="1">
    <location>
        <begin position="3"/>
        <end position="135"/>
    </location>
</feature>
<dbReference type="PANTHER" id="PTHR34107:SF4">
    <property type="entry name" value="SLL1222 PROTEIN"/>
    <property type="match status" value="1"/>
</dbReference>
<dbReference type="CDD" id="cd06260">
    <property type="entry name" value="DUF820-like"/>
    <property type="match status" value="1"/>
</dbReference>
<dbReference type="InterPro" id="IPR011335">
    <property type="entry name" value="Restrct_endonuc-II-like"/>
</dbReference>
<name>A0ABP8JQA2_9BACT</name>
<evidence type="ECO:0000313" key="2">
    <source>
        <dbReference type="EMBL" id="GAA4394441.1"/>
    </source>
</evidence>